<feature type="region of interest" description="Disordered" evidence="1">
    <location>
        <begin position="61"/>
        <end position="87"/>
    </location>
</feature>
<evidence type="ECO:0000259" key="2">
    <source>
        <dbReference type="PROSITE" id="PS51071"/>
    </source>
</evidence>
<feature type="compositionally biased region" description="Basic and acidic residues" evidence="1">
    <location>
        <begin position="73"/>
        <end position="87"/>
    </location>
</feature>
<sequence length="87" mass="9469">MIKKLADYLLLQPDTARHLSSQQLANEAGVSQSSVVKFAQKLGYKGFPALKLALSEALASQPESPSVPIHNQIRGDDPLRAGRRKTD</sequence>
<dbReference type="PANTHER" id="PTHR30514:SF17">
    <property type="entry name" value="HTH-TYPE TRANSCRIPTIONAL REGULATOR MURR"/>
    <property type="match status" value="1"/>
</dbReference>
<feature type="domain" description="HTH rpiR-type" evidence="2">
    <location>
        <begin position="1"/>
        <end position="61"/>
    </location>
</feature>
<evidence type="ECO:0000313" key="3">
    <source>
        <dbReference type="EMBL" id="STL39794.1"/>
    </source>
</evidence>
<dbReference type="AlphaFoldDB" id="A0A377AZB1"/>
<reference evidence="3 4" key="1">
    <citation type="submission" date="2018-06" db="EMBL/GenBank/DDBJ databases">
        <authorList>
            <consortium name="Pathogen Informatics"/>
            <person name="Doyle S."/>
        </authorList>
    </citation>
    <scope>NUCLEOTIDE SEQUENCE [LARGE SCALE GENOMIC DNA]</scope>
    <source>
        <strain evidence="3 4">NCTC8622</strain>
    </source>
</reference>
<gene>
    <name evidence="3" type="primary">murR_3</name>
    <name evidence="3" type="ORF">NCTC8622_07798</name>
</gene>
<dbReference type="GO" id="GO:0003700">
    <property type="term" value="F:DNA-binding transcription factor activity"/>
    <property type="evidence" value="ECO:0007669"/>
    <property type="project" value="InterPro"/>
</dbReference>
<dbReference type="Pfam" id="PF01418">
    <property type="entry name" value="HTH_6"/>
    <property type="match status" value="1"/>
</dbReference>
<dbReference type="SUPFAM" id="SSF46689">
    <property type="entry name" value="Homeodomain-like"/>
    <property type="match status" value="1"/>
</dbReference>
<evidence type="ECO:0000313" key="4">
    <source>
        <dbReference type="Proteomes" id="UP000254079"/>
    </source>
</evidence>
<name>A0A377AZB1_ECOLX</name>
<dbReference type="InterPro" id="IPR036388">
    <property type="entry name" value="WH-like_DNA-bd_sf"/>
</dbReference>
<dbReference type="GO" id="GO:0097367">
    <property type="term" value="F:carbohydrate derivative binding"/>
    <property type="evidence" value="ECO:0007669"/>
    <property type="project" value="InterPro"/>
</dbReference>
<dbReference type="InterPro" id="IPR009057">
    <property type="entry name" value="Homeodomain-like_sf"/>
</dbReference>
<dbReference type="Proteomes" id="UP000254079">
    <property type="component" value="Unassembled WGS sequence"/>
</dbReference>
<accession>A0A377AZB1</accession>
<dbReference type="InterPro" id="IPR000281">
    <property type="entry name" value="HTH_RpiR"/>
</dbReference>
<dbReference type="PROSITE" id="PS51071">
    <property type="entry name" value="HTH_RPIR"/>
    <property type="match status" value="1"/>
</dbReference>
<dbReference type="PANTHER" id="PTHR30514">
    <property type="entry name" value="GLUCOKINASE"/>
    <property type="match status" value="1"/>
</dbReference>
<dbReference type="Gene3D" id="1.10.10.10">
    <property type="entry name" value="Winged helix-like DNA-binding domain superfamily/Winged helix DNA-binding domain"/>
    <property type="match status" value="1"/>
</dbReference>
<dbReference type="GO" id="GO:0003677">
    <property type="term" value="F:DNA binding"/>
    <property type="evidence" value="ECO:0007669"/>
    <property type="project" value="InterPro"/>
</dbReference>
<dbReference type="InterPro" id="IPR047640">
    <property type="entry name" value="RpiR-like"/>
</dbReference>
<dbReference type="EMBL" id="UGCP01000003">
    <property type="protein sequence ID" value="STL39794.1"/>
    <property type="molecule type" value="Genomic_DNA"/>
</dbReference>
<evidence type="ECO:0000256" key="1">
    <source>
        <dbReference type="SAM" id="MobiDB-lite"/>
    </source>
</evidence>
<protein>
    <submittedName>
        <fullName evidence="3">RpiR-family transcriptional regulator</fullName>
    </submittedName>
</protein>
<organism evidence="3 4">
    <name type="scientific">Escherichia coli</name>
    <dbReference type="NCBI Taxonomy" id="562"/>
    <lineage>
        <taxon>Bacteria</taxon>
        <taxon>Pseudomonadati</taxon>
        <taxon>Pseudomonadota</taxon>
        <taxon>Gammaproteobacteria</taxon>
        <taxon>Enterobacterales</taxon>
        <taxon>Enterobacteriaceae</taxon>
        <taxon>Escherichia</taxon>
    </lineage>
</organism>
<proteinExistence type="predicted"/>